<feature type="signal peptide" evidence="1">
    <location>
        <begin position="1"/>
        <end position="23"/>
    </location>
</feature>
<feature type="chain" id="PRO_5016392206" evidence="1">
    <location>
        <begin position="24"/>
        <end position="151"/>
    </location>
</feature>
<proteinExistence type="predicted"/>
<sequence length="151" mass="16122">MIGRTVLTFALLASSIAYLPAFAQSPDSDPSRVSPKMDDAIWKQWCTGAGTPNHACFHLIKGSHTDYSVLTKDQDKIIFSGQGHYFGVECGTDAEPITIQVEGVGHLDIKGPYTVNGKPGCAIGGMMYGQYFGGNAVPGTPYADFPVKFAD</sequence>
<evidence type="ECO:0000313" key="3">
    <source>
        <dbReference type="Proteomes" id="UP000246740"/>
    </source>
</evidence>
<keyword evidence="3" id="KW-1185">Reference proteome</keyword>
<dbReference type="EMBL" id="KZ819192">
    <property type="protein sequence ID" value="PWZ00544.1"/>
    <property type="molecule type" value="Genomic_DNA"/>
</dbReference>
<evidence type="ECO:0000256" key="1">
    <source>
        <dbReference type="SAM" id="SignalP"/>
    </source>
</evidence>
<dbReference type="InParanoid" id="A0A317XQA5"/>
<accession>A0A317XQA5</accession>
<gene>
    <name evidence="2" type="ORF">BCV70DRAFT_199818</name>
</gene>
<evidence type="ECO:0000313" key="2">
    <source>
        <dbReference type="EMBL" id="PWZ00544.1"/>
    </source>
</evidence>
<dbReference type="AlphaFoldDB" id="A0A317XQA5"/>
<reference evidence="2 3" key="1">
    <citation type="journal article" date="2018" name="Mol. Biol. Evol.">
        <title>Broad Genomic Sampling Reveals a Smut Pathogenic Ancestry of the Fungal Clade Ustilaginomycotina.</title>
        <authorList>
            <person name="Kijpornyongpan T."/>
            <person name="Mondo S.J."/>
            <person name="Barry K."/>
            <person name="Sandor L."/>
            <person name="Lee J."/>
            <person name="Lipzen A."/>
            <person name="Pangilinan J."/>
            <person name="LaButti K."/>
            <person name="Hainaut M."/>
            <person name="Henrissat B."/>
            <person name="Grigoriev I.V."/>
            <person name="Spatafora J.W."/>
            <person name="Aime M.C."/>
        </authorList>
    </citation>
    <scope>NUCLEOTIDE SEQUENCE [LARGE SCALE GENOMIC DNA]</scope>
    <source>
        <strain evidence="2 3">MCA 3645</strain>
    </source>
</reference>
<name>A0A317XQA5_9BASI</name>
<keyword evidence="1" id="KW-0732">Signal</keyword>
<dbReference type="Proteomes" id="UP000246740">
    <property type="component" value="Unassembled WGS sequence"/>
</dbReference>
<protein>
    <submittedName>
        <fullName evidence="2">Uncharacterized protein</fullName>
    </submittedName>
</protein>
<organism evidence="2 3">
    <name type="scientific">Testicularia cyperi</name>
    <dbReference type="NCBI Taxonomy" id="1882483"/>
    <lineage>
        <taxon>Eukaryota</taxon>
        <taxon>Fungi</taxon>
        <taxon>Dikarya</taxon>
        <taxon>Basidiomycota</taxon>
        <taxon>Ustilaginomycotina</taxon>
        <taxon>Ustilaginomycetes</taxon>
        <taxon>Ustilaginales</taxon>
        <taxon>Anthracoideaceae</taxon>
        <taxon>Testicularia</taxon>
    </lineage>
</organism>